<dbReference type="Proteomes" id="UP000050424">
    <property type="component" value="Unassembled WGS sequence"/>
</dbReference>
<keyword evidence="2" id="KW-1185">Reference proteome</keyword>
<protein>
    <submittedName>
        <fullName evidence="1">Uncharacterized protein</fullName>
    </submittedName>
</protein>
<dbReference type="EMBL" id="LKCW01000300">
    <property type="protein sequence ID" value="KPM34799.1"/>
    <property type="molecule type" value="Genomic_DNA"/>
</dbReference>
<gene>
    <name evidence="1" type="ORF">AK830_g11772</name>
</gene>
<dbReference type="AlphaFoldDB" id="A0A0P7B1W7"/>
<dbReference type="InterPro" id="IPR029058">
    <property type="entry name" value="AB_hydrolase_fold"/>
</dbReference>
<comment type="caution">
    <text evidence="1">The sequence shown here is derived from an EMBL/GenBank/DDBJ whole genome shotgun (WGS) entry which is preliminary data.</text>
</comment>
<reference evidence="1 2" key="1">
    <citation type="submission" date="2015-09" db="EMBL/GenBank/DDBJ databases">
        <title>Draft genome of a European isolate of the apple canker pathogen Neonectria ditissima.</title>
        <authorList>
            <person name="Gomez-Cortecero A."/>
            <person name="Harrison R.J."/>
            <person name="Armitage A.D."/>
        </authorList>
    </citation>
    <scope>NUCLEOTIDE SEQUENCE [LARGE SCALE GENOMIC DNA]</scope>
    <source>
        <strain evidence="1 2">R09/05</strain>
    </source>
</reference>
<dbReference type="Gene3D" id="3.40.50.1820">
    <property type="entry name" value="alpha/beta hydrolase"/>
    <property type="match status" value="1"/>
</dbReference>
<name>A0A0P7B1W7_9HYPO</name>
<sequence>MLPPPPDGYRDRWSLLTRKYRQESTPMDQLEISGSMNDAIFHVCRERLGDFARFISTAPVERDLEEIRKALGEDELTGYLISYGTDIDQTYANMFPDKVGRLILDGTEYVKDHRLELRIDSLIKSLITRPIPAYTESSGPSLITHSGLVGSLYPTMYNPRGWPYAAQMLYELEAGNATLGAAFLDRAWESKPGLLSPHRDLSSDELPYLVICADAYDALQPEDGLLWWDRLWEDMTTRSWIAGNFRFFTGLPCRHFNTYWSSQPKSIMAI</sequence>
<dbReference type="OrthoDB" id="425534at2759"/>
<dbReference type="STRING" id="78410.A0A0P7B1W7"/>
<proteinExistence type="predicted"/>
<evidence type="ECO:0000313" key="1">
    <source>
        <dbReference type="EMBL" id="KPM34799.1"/>
    </source>
</evidence>
<accession>A0A0P7B1W7</accession>
<organism evidence="1 2">
    <name type="scientific">Neonectria ditissima</name>
    <dbReference type="NCBI Taxonomy" id="78410"/>
    <lineage>
        <taxon>Eukaryota</taxon>
        <taxon>Fungi</taxon>
        <taxon>Dikarya</taxon>
        <taxon>Ascomycota</taxon>
        <taxon>Pezizomycotina</taxon>
        <taxon>Sordariomycetes</taxon>
        <taxon>Hypocreomycetidae</taxon>
        <taxon>Hypocreales</taxon>
        <taxon>Nectriaceae</taxon>
        <taxon>Neonectria</taxon>
    </lineage>
</organism>
<dbReference type="SUPFAM" id="SSF53474">
    <property type="entry name" value="alpha/beta-Hydrolases"/>
    <property type="match status" value="1"/>
</dbReference>
<evidence type="ECO:0000313" key="2">
    <source>
        <dbReference type="Proteomes" id="UP000050424"/>
    </source>
</evidence>